<gene>
    <name evidence="1" type="ORF">Z043_125495</name>
</gene>
<reference evidence="1 2" key="1">
    <citation type="submission" date="2015-08" db="EMBL/GenBank/DDBJ databases">
        <title>The genome of the Asian arowana (Scleropages formosus).</title>
        <authorList>
            <person name="Tan M.H."/>
            <person name="Gan H.M."/>
            <person name="Croft L.J."/>
            <person name="Austin C.M."/>
        </authorList>
    </citation>
    <scope>NUCLEOTIDE SEQUENCE [LARGE SCALE GENOMIC DNA]</scope>
    <source>
        <strain evidence="1">Aro1</strain>
    </source>
</reference>
<evidence type="ECO:0000313" key="2">
    <source>
        <dbReference type="Proteomes" id="UP000034805"/>
    </source>
</evidence>
<dbReference type="STRING" id="113540.ENSSFOP00015018993"/>
<dbReference type="EMBL" id="JARO02018706">
    <property type="protein sequence ID" value="KPP56846.1"/>
    <property type="molecule type" value="Genomic_DNA"/>
</dbReference>
<dbReference type="Proteomes" id="UP000034805">
    <property type="component" value="Unassembled WGS sequence"/>
</dbReference>
<comment type="caution">
    <text evidence="1">The sequence shown here is derived from an EMBL/GenBank/DDBJ whole genome shotgun (WGS) entry which is preliminary data.</text>
</comment>
<accession>A0A0P7UAX1</accession>
<dbReference type="InterPro" id="IPR036188">
    <property type="entry name" value="FAD/NAD-bd_sf"/>
</dbReference>
<dbReference type="Gene3D" id="3.50.50.60">
    <property type="entry name" value="FAD/NAD(P)-binding domain"/>
    <property type="match status" value="1"/>
</dbReference>
<protein>
    <submittedName>
        <fullName evidence="1">Uncharacterized protein</fullName>
    </submittedName>
</protein>
<evidence type="ECO:0000313" key="1">
    <source>
        <dbReference type="EMBL" id="KPP56846.1"/>
    </source>
</evidence>
<dbReference type="AlphaFoldDB" id="A0A0P7UAX1"/>
<proteinExistence type="predicted"/>
<organism evidence="1 2">
    <name type="scientific">Scleropages formosus</name>
    <name type="common">Asian bonytongue</name>
    <name type="synonym">Osteoglossum formosum</name>
    <dbReference type="NCBI Taxonomy" id="113540"/>
    <lineage>
        <taxon>Eukaryota</taxon>
        <taxon>Metazoa</taxon>
        <taxon>Chordata</taxon>
        <taxon>Craniata</taxon>
        <taxon>Vertebrata</taxon>
        <taxon>Euteleostomi</taxon>
        <taxon>Actinopterygii</taxon>
        <taxon>Neopterygii</taxon>
        <taxon>Teleostei</taxon>
        <taxon>Osteoglossocephala</taxon>
        <taxon>Osteoglossomorpha</taxon>
        <taxon>Osteoglossiformes</taxon>
        <taxon>Osteoglossidae</taxon>
        <taxon>Scleropages</taxon>
    </lineage>
</organism>
<sequence>MPQEDSPDPSHAAFDCFVQAQTCKDVLQSFSALCRLLDVDPQDHRCFYPKLKERLNYWKAKALWAKLDKRAAHPDYGQGQACVGNKVRLPGSRWEGLLSVVWFALMSR</sequence>
<name>A0A0P7UAX1_SCLFO</name>